<accession>A0A6G7WJM2</accession>
<dbReference type="AlphaFoldDB" id="A0A6G7WJM2"/>
<reference evidence="4 5" key="1">
    <citation type="journal article" date="2017" name="Int. J. Syst. Evol. Microbiol.">
        <title>Jeotgalibaca porci sp. nov. and Jeotgalibaca arthritidis sp. nov., isolated from pigs, and emended description of the genus Jeotgalibaca.</title>
        <authorList>
            <person name="Zamora L."/>
            <person name="Perez-Sancho M."/>
            <person name="Dominguez L."/>
            <person name="Fernandez-Garayzabal J.F."/>
            <person name="Vela A.I."/>
        </authorList>
    </citation>
    <scope>NUCLEOTIDE SEQUENCE [LARGE SCALE GENOMIC DNA]</scope>
    <source>
        <strain evidence="4 5">CCUG 69148</strain>
    </source>
</reference>
<evidence type="ECO:0000259" key="3">
    <source>
        <dbReference type="Pfam" id="PF07423"/>
    </source>
</evidence>
<name>A0A6G7WJM2_9LACT</name>
<evidence type="ECO:0000256" key="1">
    <source>
        <dbReference type="SAM" id="MobiDB-lite"/>
    </source>
</evidence>
<feature type="compositionally biased region" description="Acidic residues" evidence="1">
    <location>
        <begin position="70"/>
        <end position="109"/>
    </location>
</feature>
<keyword evidence="2" id="KW-1133">Transmembrane helix</keyword>
<keyword evidence="2" id="KW-0472">Membrane</keyword>
<feature type="region of interest" description="Disordered" evidence="1">
    <location>
        <begin position="53"/>
        <end position="118"/>
    </location>
</feature>
<dbReference type="RefSeq" id="WP_166063486.1">
    <property type="nucleotide sequence ID" value="NZ_CP049889.1"/>
</dbReference>
<dbReference type="Pfam" id="PF07423">
    <property type="entry name" value="DUF1510"/>
    <property type="match status" value="1"/>
</dbReference>
<dbReference type="KEGG" id="jpo:G7058_10600"/>
<dbReference type="GeneID" id="94553735"/>
<protein>
    <submittedName>
        <fullName evidence="4">DUF1510 family protein</fullName>
    </submittedName>
</protein>
<feature type="domain" description="DUF1510" evidence="3">
    <location>
        <begin position="126"/>
        <end position="214"/>
    </location>
</feature>
<keyword evidence="5" id="KW-1185">Reference proteome</keyword>
<dbReference type="InterPro" id="IPR009988">
    <property type="entry name" value="DUF1510"/>
</dbReference>
<organism evidence="4 5">
    <name type="scientific">Jeotgalibaca porci</name>
    <dbReference type="NCBI Taxonomy" id="1868793"/>
    <lineage>
        <taxon>Bacteria</taxon>
        <taxon>Bacillati</taxon>
        <taxon>Bacillota</taxon>
        <taxon>Bacilli</taxon>
        <taxon>Lactobacillales</taxon>
        <taxon>Carnobacteriaceae</taxon>
        <taxon>Jeotgalibaca</taxon>
    </lineage>
</organism>
<evidence type="ECO:0000256" key="2">
    <source>
        <dbReference type="SAM" id="Phobius"/>
    </source>
</evidence>
<feature type="transmembrane region" description="Helical" evidence="2">
    <location>
        <begin position="21"/>
        <end position="43"/>
    </location>
</feature>
<gene>
    <name evidence="4" type="ORF">G7058_10600</name>
</gene>
<evidence type="ECO:0000313" key="4">
    <source>
        <dbReference type="EMBL" id="QIK52456.1"/>
    </source>
</evidence>
<keyword evidence="2" id="KW-0812">Transmembrane</keyword>
<sequence length="221" mass="24533">MSNKIQSRSQRNKNNNNRSDLVLKLSIGLLVIAIFILLLEFIYPGSNSSNETDLVLGSNEESESVVIDTESSEESEEDESIETVESDETEESSESEAEISSEVTSEESDADIREIPSNDPNVIKAYAADWEPIGTTQSGTHVTDYNDGSADRIEIKRAASQATGVPEDDIVEYWVGNAGEQRVTATIMQVSTGKYFKTYLTWNDGKGWQVTRYDEIRTVVQ</sequence>
<dbReference type="EMBL" id="CP049889">
    <property type="protein sequence ID" value="QIK52456.1"/>
    <property type="molecule type" value="Genomic_DNA"/>
</dbReference>
<evidence type="ECO:0000313" key="5">
    <source>
        <dbReference type="Proteomes" id="UP000501830"/>
    </source>
</evidence>
<proteinExistence type="predicted"/>
<dbReference type="Proteomes" id="UP000501830">
    <property type="component" value="Chromosome"/>
</dbReference>